<evidence type="ECO:0000313" key="1">
    <source>
        <dbReference type="EMBL" id="PJC81905.1"/>
    </source>
</evidence>
<organism evidence="1 2">
    <name type="scientific">Candidatus Roizmanbacteria bacterium CG_4_8_14_3_um_filter_36_10</name>
    <dbReference type="NCBI Taxonomy" id="1974834"/>
    <lineage>
        <taxon>Bacteria</taxon>
        <taxon>Candidatus Roizmaniibacteriota</taxon>
    </lineage>
</organism>
<dbReference type="Proteomes" id="UP000229370">
    <property type="component" value="Unassembled WGS sequence"/>
</dbReference>
<accession>A0A2M8GMX6</accession>
<protein>
    <submittedName>
        <fullName evidence="1">Uncharacterized protein</fullName>
    </submittedName>
</protein>
<gene>
    <name evidence="1" type="ORF">CO007_02275</name>
</gene>
<evidence type="ECO:0000313" key="2">
    <source>
        <dbReference type="Proteomes" id="UP000229370"/>
    </source>
</evidence>
<dbReference type="AlphaFoldDB" id="A0A2M8GMX6"/>
<proteinExistence type="predicted"/>
<name>A0A2M8GMX6_9BACT</name>
<dbReference type="EMBL" id="PFQK01000042">
    <property type="protein sequence ID" value="PJC81905.1"/>
    <property type="molecule type" value="Genomic_DNA"/>
</dbReference>
<comment type="caution">
    <text evidence="1">The sequence shown here is derived from an EMBL/GenBank/DDBJ whole genome shotgun (WGS) entry which is preliminary data.</text>
</comment>
<reference evidence="2" key="1">
    <citation type="submission" date="2017-09" db="EMBL/GenBank/DDBJ databases">
        <title>Depth-based differentiation of microbial function through sediment-hosted aquifers and enrichment of novel symbionts in the deep terrestrial subsurface.</title>
        <authorList>
            <person name="Probst A.J."/>
            <person name="Ladd B."/>
            <person name="Jarett J.K."/>
            <person name="Geller-Mcgrath D.E."/>
            <person name="Sieber C.M.K."/>
            <person name="Emerson J.B."/>
            <person name="Anantharaman K."/>
            <person name="Thomas B.C."/>
            <person name="Malmstrom R."/>
            <person name="Stieglmeier M."/>
            <person name="Klingl A."/>
            <person name="Woyke T."/>
            <person name="Ryan C.M."/>
            <person name="Banfield J.F."/>
        </authorList>
    </citation>
    <scope>NUCLEOTIDE SEQUENCE [LARGE SCALE GENOMIC DNA]</scope>
</reference>
<sequence>MSIEDNGEIGEDNFTSLQREIGDAYVESTNPLIEARIIEVVNNNLSVLDRGKLTDLLSVRKVLRAADNFFLVCKQIEEKNKKNWKQIYEIRERLLSVILAPIHIPFSFSGIEWLDDDPILKIGDYIVKDNSGKIDSSPYIPPETNGLAVKYNAEFSFDPLFSGQPRRNHGGLYESLSLRNGDGKDVDKNIISLATFTPLEGEVERIIYINSYTSPDRRNTGMNFEYNENGETVSQNEYSDYFYFDDEVSITRERARFKRLGFPYELVVPHRIDFQGTWDKVIQIARDGYPPNFEPSDFARLIVKT</sequence>